<keyword evidence="3 7" id="KW-0812">Transmembrane</keyword>
<dbReference type="PANTHER" id="PTHR30572:SF4">
    <property type="entry name" value="ABC TRANSPORTER PERMEASE YTRF"/>
    <property type="match status" value="1"/>
</dbReference>
<evidence type="ECO:0000313" key="11">
    <source>
        <dbReference type="Proteomes" id="UP000290253"/>
    </source>
</evidence>
<dbReference type="GO" id="GO:0022857">
    <property type="term" value="F:transmembrane transporter activity"/>
    <property type="evidence" value="ECO:0007669"/>
    <property type="project" value="TreeGrafter"/>
</dbReference>
<accession>A0A4Q1SEB2</accession>
<dbReference type="Proteomes" id="UP000290253">
    <property type="component" value="Unassembled WGS sequence"/>
</dbReference>
<feature type="transmembrane region" description="Helical" evidence="7">
    <location>
        <begin position="88"/>
        <end position="110"/>
    </location>
</feature>
<dbReference type="InterPro" id="IPR017800">
    <property type="entry name" value="ADOP"/>
</dbReference>
<evidence type="ECO:0000313" key="10">
    <source>
        <dbReference type="EMBL" id="RXS95606.1"/>
    </source>
</evidence>
<evidence type="ECO:0000256" key="3">
    <source>
        <dbReference type="ARBA" id="ARBA00022692"/>
    </source>
</evidence>
<reference evidence="10 11" key="1">
    <citation type="journal article" date="2016" name="Int. J. Syst. Evol. Microbiol.">
        <title>Acidipila dinghuensis sp. nov., an acidobacterium isolated from forest soil.</title>
        <authorList>
            <person name="Jiang Y.W."/>
            <person name="Wang J."/>
            <person name="Chen M.H."/>
            <person name="Lv Y.Y."/>
            <person name="Qiu L.H."/>
        </authorList>
    </citation>
    <scope>NUCLEOTIDE SEQUENCE [LARGE SCALE GENOMIC DNA]</scope>
    <source>
        <strain evidence="10 11">DHOF10</strain>
    </source>
</reference>
<dbReference type="PANTHER" id="PTHR30572">
    <property type="entry name" value="MEMBRANE COMPONENT OF TRANSPORTER-RELATED"/>
    <property type="match status" value="1"/>
</dbReference>
<dbReference type="RefSeq" id="WP_129208802.1">
    <property type="nucleotide sequence ID" value="NZ_BMGU01000004.1"/>
</dbReference>
<sequence>MRILRPIFRLRRYDDLSVSIREHLEEKIDELMDEGLSREEAEQAARRAFGNVALLEERSREAWQWPTAESIFADIRYAVRQLRRSPGYAVVVILTMALGIGANTAIFTLVHEILMRRLPVSDPAQLYRLGDSYDDCCFTNGLENADGRVDIFSWEFYRHLRASAPGFEQLAAMQAGIRRMSVRRPGGHVASMTREFVSGNYFQTFGVQAAVGRLLTDGDDQPGAPAVAVLSYEAWQSSYGGDAAVIGSVFRMEGQPVTIVGVAAPAFFGDRVSEAPPSLWIPLSAEPLLEQSSSVLHQPIASWLFLIGRVRPGVSPAILEQQVSAELRHWMLTQTEYRAHGLRPRVERARVVLAPGGAGIQRLQQETGRKLRFLQAISALLLVTACANVANLMLVRGLRRRLEMSVRLALGSARMRLARQLITESILLGVIGGAAGLIVAYGGTHVILALAFPGASHSTIHAMPSLPVLGFALGLSLFTGIFFGIFPASVAVRREPAEALRGNSRVLGGEAVLTQRGLVVFQAALSLVLLVAAGLFTHSLYNSEHEHFGFRTEHRYVLDIDPQAAGYGSADLAGLYRALEERLKVLPGMHRVGLSLYAPFDDDPWVFGAYLPGHISDASEENNQVLFNRVSPGFLETIGQPVLLGRGIQASDGPGSPLVAVVNEAFVRKFLGSGNPIGRRFGLYEHEDVGAYQVVGVVGDALYGDLRSGSRPMVFEPLAQWQNHLTDPIFVNLEAQTHAISVIVMDYTGSAAELERRVRSEIDTIDPNLPSGGFRTMSEQVGASFTQDRLLARMAMLFGLLALTLTAVGLYGMASYQVAQRTREIGLRMAFGARRGQVIAGISRSALRDTACGLLLGAAASAALAPLVRDQLYGVAAWDPASLAAAAVMLLAVAFLASLQPAFRASAVDPMQALRSE</sequence>
<dbReference type="InterPro" id="IPR025857">
    <property type="entry name" value="MacB_PCD"/>
</dbReference>
<protein>
    <submittedName>
        <fullName evidence="10">FtsX-like permease family protein</fullName>
    </submittedName>
</protein>
<keyword evidence="5 7" id="KW-0472">Membrane</keyword>
<dbReference type="AlphaFoldDB" id="A0A4Q1SEB2"/>
<comment type="similarity">
    <text evidence="6">Belongs to the ABC-4 integral membrane protein family.</text>
</comment>
<comment type="subcellular location">
    <subcellularLocation>
        <location evidence="1">Cell membrane</location>
        <topology evidence="1">Multi-pass membrane protein</topology>
    </subcellularLocation>
</comment>
<keyword evidence="11" id="KW-1185">Reference proteome</keyword>
<feature type="domain" description="ABC3 transporter permease C-terminal" evidence="8">
    <location>
        <begin position="377"/>
        <end position="496"/>
    </location>
</feature>
<dbReference type="NCBIfam" id="NF038403">
    <property type="entry name" value="perm_prefix_1"/>
    <property type="match status" value="1"/>
</dbReference>
<feature type="transmembrane region" description="Helical" evidence="7">
    <location>
        <begin position="468"/>
        <end position="492"/>
    </location>
</feature>
<keyword evidence="4 7" id="KW-1133">Transmembrane helix</keyword>
<feature type="transmembrane region" description="Helical" evidence="7">
    <location>
        <begin position="373"/>
        <end position="395"/>
    </location>
</feature>
<feature type="transmembrane region" description="Helical" evidence="7">
    <location>
        <begin position="513"/>
        <end position="536"/>
    </location>
</feature>
<dbReference type="InterPro" id="IPR047928">
    <property type="entry name" value="Perm_prefix_1"/>
</dbReference>
<dbReference type="NCBIfam" id="TIGR03434">
    <property type="entry name" value="ADOP"/>
    <property type="match status" value="1"/>
</dbReference>
<evidence type="ECO:0000256" key="5">
    <source>
        <dbReference type="ARBA" id="ARBA00023136"/>
    </source>
</evidence>
<dbReference type="OrthoDB" id="98656at2"/>
<feature type="transmembrane region" description="Helical" evidence="7">
    <location>
        <begin position="425"/>
        <end position="448"/>
    </location>
</feature>
<dbReference type="InterPro" id="IPR050250">
    <property type="entry name" value="Macrolide_Exporter_MacB"/>
</dbReference>
<gene>
    <name evidence="10" type="ORF">ESZ00_13670</name>
</gene>
<feature type="transmembrane region" description="Helical" evidence="7">
    <location>
        <begin position="880"/>
        <end position="899"/>
    </location>
</feature>
<evidence type="ECO:0000259" key="9">
    <source>
        <dbReference type="Pfam" id="PF12704"/>
    </source>
</evidence>
<proteinExistence type="inferred from homology"/>
<organism evidence="10 11">
    <name type="scientific">Silvibacterium dinghuense</name>
    <dbReference type="NCBI Taxonomy" id="1560006"/>
    <lineage>
        <taxon>Bacteria</taxon>
        <taxon>Pseudomonadati</taxon>
        <taxon>Acidobacteriota</taxon>
        <taxon>Terriglobia</taxon>
        <taxon>Terriglobales</taxon>
        <taxon>Acidobacteriaceae</taxon>
        <taxon>Silvibacterium</taxon>
    </lineage>
</organism>
<evidence type="ECO:0000256" key="7">
    <source>
        <dbReference type="SAM" id="Phobius"/>
    </source>
</evidence>
<feature type="domain" description="ABC3 transporter permease C-terminal" evidence="8">
    <location>
        <begin position="797"/>
        <end position="908"/>
    </location>
</feature>
<feature type="domain" description="MacB-like periplasmic core" evidence="9">
    <location>
        <begin position="617"/>
        <end position="736"/>
    </location>
</feature>
<feature type="transmembrane region" description="Helical" evidence="7">
    <location>
        <begin position="851"/>
        <end position="868"/>
    </location>
</feature>
<evidence type="ECO:0000256" key="6">
    <source>
        <dbReference type="ARBA" id="ARBA00038076"/>
    </source>
</evidence>
<dbReference type="EMBL" id="SDMK01000002">
    <property type="protein sequence ID" value="RXS95606.1"/>
    <property type="molecule type" value="Genomic_DNA"/>
</dbReference>
<dbReference type="GO" id="GO:0005886">
    <property type="term" value="C:plasma membrane"/>
    <property type="evidence" value="ECO:0007669"/>
    <property type="project" value="UniProtKB-SubCell"/>
</dbReference>
<evidence type="ECO:0000256" key="2">
    <source>
        <dbReference type="ARBA" id="ARBA00022475"/>
    </source>
</evidence>
<evidence type="ECO:0000256" key="4">
    <source>
        <dbReference type="ARBA" id="ARBA00022989"/>
    </source>
</evidence>
<feature type="transmembrane region" description="Helical" evidence="7">
    <location>
        <begin position="790"/>
        <end position="813"/>
    </location>
</feature>
<dbReference type="Pfam" id="PF02687">
    <property type="entry name" value="FtsX"/>
    <property type="match status" value="2"/>
</dbReference>
<feature type="domain" description="MacB-like periplasmic core" evidence="9">
    <location>
        <begin position="91"/>
        <end position="324"/>
    </location>
</feature>
<comment type="caution">
    <text evidence="10">The sequence shown here is derived from an EMBL/GenBank/DDBJ whole genome shotgun (WGS) entry which is preliminary data.</text>
</comment>
<evidence type="ECO:0000259" key="8">
    <source>
        <dbReference type="Pfam" id="PF02687"/>
    </source>
</evidence>
<name>A0A4Q1SEB2_9BACT</name>
<keyword evidence="2" id="KW-1003">Cell membrane</keyword>
<evidence type="ECO:0000256" key="1">
    <source>
        <dbReference type="ARBA" id="ARBA00004651"/>
    </source>
</evidence>
<dbReference type="InterPro" id="IPR003838">
    <property type="entry name" value="ABC3_permease_C"/>
</dbReference>
<dbReference type="Pfam" id="PF12704">
    <property type="entry name" value="MacB_PCD"/>
    <property type="match status" value="2"/>
</dbReference>